<proteinExistence type="predicted"/>
<protein>
    <submittedName>
        <fullName evidence="1">Uncharacterized protein</fullName>
    </submittedName>
</protein>
<dbReference type="Gene3D" id="3.80.10.10">
    <property type="entry name" value="Ribonuclease Inhibitor"/>
    <property type="match status" value="1"/>
</dbReference>
<dbReference type="AlphaFoldDB" id="A0A9D4KHK0"/>
<dbReference type="SMART" id="SM00368">
    <property type="entry name" value="LRR_RI"/>
    <property type="match status" value="2"/>
</dbReference>
<reference evidence="1" key="1">
    <citation type="journal article" date="2019" name="bioRxiv">
        <title>The Genome of the Zebra Mussel, Dreissena polymorpha: A Resource for Invasive Species Research.</title>
        <authorList>
            <person name="McCartney M.A."/>
            <person name="Auch B."/>
            <person name="Kono T."/>
            <person name="Mallez S."/>
            <person name="Zhang Y."/>
            <person name="Obille A."/>
            <person name="Becker A."/>
            <person name="Abrahante J.E."/>
            <person name="Garbe J."/>
            <person name="Badalamenti J.P."/>
            <person name="Herman A."/>
            <person name="Mangelson H."/>
            <person name="Liachko I."/>
            <person name="Sullivan S."/>
            <person name="Sone E.D."/>
            <person name="Koren S."/>
            <person name="Silverstein K.A.T."/>
            <person name="Beckman K.B."/>
            <person name="Gohl D.M."/>
        </authorList>
    </citation>
    <scope>NUCLEOTIDE SEQUENCE</scope>
    <source>
        <strain evidence="1">Duluth1</strain>
        <tissue evidence="1">Whole animal</tissue>
    </source>
</reference>
<dbReference type="Pfam" id="PF13516">
    <property type="entry name" value="LRR_6"/>
    <property type="match status" value="2"/>
</dbReference>
<reference evidence="1" key="2">
    <citation type="submission" date="2020-11" db="EMBL/GenBank/DDBJ databases">
        <authorList>
            <person name="McCartney M.A."/>
            <person name="Auch B."/>
            <person name="Kono T."/>
            <person name="Mallez S."/>
            <person name="Becker A."/>
            <person name="Gohl D.M."/>
            <person name="Silverstein K.A.T."/>
            <person name="Koren S."/>
            <person name="Bechman K.B."/>
            <person name="Herman A."/>
            <person name="Abrahante J.E."/>
            <person name="Garbe J."/>
        </authorList>
    </citation>
    <scope>NUCLEOTIDE SEQUENCE</scope>
    <source>
        <strain evidence="1">Duluth1</strain>
        <tissue evidence="1">Whole animal</tissue>
    </source>
</reference>
<dbReference type="Proteomes" id="UP000828390">
    <property type="component" value="Unassembled WGS sequence"/>
</dbReference>
<comment type="caution">
    <text evidence="1">The sequence shown here is derived from an EMBL/GenBank/DDBJ whole genome shotgun (WGS) entry which is preliminary data.</text>
</comment>
<sequence>MNFFPQENINLEVLNLSWNGLYLQGATSISAALAKNQSLRELDISCNRLSEKCVASFLTGMRNNTTLKKLKVCVKYLGRSLQ</sequence>
<gene>
    <name evidence="1" type="ORF">DPMN_112827</name>
</gene>
<accession>A0A9D4KHK0</accession>
<evidence type="ECO:0000313" key="1">
    <source>
        <dbReference type="EMBL" id="KAH3839397.1"/>
    </source>
</evidence>
<dbReference type="SUPFAM" id="SSF52047">
    <property type="entry name" value="RNI-like"/>
    <property type="match status" value="1"/>
</dbReference>
<name>A0A9D4KHK0_DREPO</name>
<dbReference type="InterPro" id="IPR032675">
    <property type="entry name" value="LRR_dom_sf"/>
</dbReference>
<dbReference type="PANTHER" id="PTHR24114">
    <property type="entry name" value="LEUCINE RICH REPEAT FAMILY PROTEIN"/>
    <property type="match status" value="1"/>
</dbReference>
<dbReference type="InterPro" id="IPR052394">
    <property type="entry name" value="LRR-containing"/>
</dbReference>
<organism evidence="1 2">
    <name type="scientific">Dreissena polymorpha</name>
    <name type="common">Zebra mussel</name>
    <name type="synonym">Mytilus polymorpha</name>
    <dbReference type="NCBI Taxonomy" id="45954"/>
    <lineage>
        <taxon>Eukaryota</taxon>
        <taxon>Metazoa</taxon>
        <taxon>Spiralia</taxon>
        <taxon>Lophotrochozoa</taxon>
        <taxon>Mollusca</taxon>
        <taxon>Bivalvia</taxon>
        <taxon>Autobranchia</taxon>
        <taxon>Heteroconchia</taxon>
        <taxon>Euheterodonta</taxon>
        <taxon>Imparidentia</taxon>
        <taxon>Neoheterodontei</taxon>
        <taxon>Myida</taxon>
        <taxon>Dreissenoidea</taxon>
        <taxon>Dreissenidae</taxon>
        <taxon>Dreissena</taxon>
    </lineage>
</organism>
<keyword evidence="2" id="KW-1185">Reference proteome</keyword>
<dbReference type="PANTHER" id="PTHR24114:SF2">
    <property type="entry name" value="F-BOX DOMAIN-CONTAINING PROTEIN-RELATED"/>
    <property type="match status" value="1"/>
</dbReference>
<dbReference type="InterPro" id="IPR001611">
    <property type="entry name" value="Leu-rich_rpt"/>
</dbReference>
<evidence type="ECO:0000313" key="2">
    <source>
        <dbReference type="Proteomes" id="UP000828390"/>
    </source>
</evidence>
<dbReference type="EMBL" id="JAIWYP010000004">
    <property type="protein sequence ID" value="KAH3839397.1"/>
    <property type="molecule type" value="Genomic_DNA"/>
</dbReference>